<protein>
    <submittedName>
        <fullName evidence="1">Uncharacterized protein</fullName>
    </submittedName>
</protein>
<dbReference type="EMBL" id="CAJGYM010000009">
    <property type="protein sequence ID" value="CAD6188683.1"/>
    <property type="molecule type" value="Genomic_DNA"/>
</dbReference>
<dbReference type="Proteomes" id="UP000835052">
    <property type="component" value="Unassembled WGS sequence"/>
</dbReference>
<keyword evidence="2" id="KW-1185">Reference proteome</keyword>
<dbReference type="AlphaFoldDB" id="A0A8S1H0F1"/>
<accession>A0A8S1H0F1</accession>
<gene>
    <name evidence="1" type="ORF">CAUJ_LOCUS4602</name>
</gene>
<comment type="caution">
    <text evidence="1">The sequence shown here is derived from an EMBL/GenBank/DDBJ whole genome shotgun (WGS) entry which is preliminary data.</text>
</comment>
<name>A0A8S1H0F1_9PELO</name>
<sequence>MAAAGRPPSGSQIKCQGVSFDGIPPQSDAVLIPYTVHFSFFPHTDGISPNDARLDAGRRITCGEAAPPAGRSRFD</sequence>
<organism evidence="1 2">
    <name type="scientific">Caenorhabditis auriculariae</name>
    <dbReference type="NCBI Taxonomy" id="2777116"/>
    <lineage>
        <taxon>Eukaryota</taxon>
        <taxon>Metazoa</taxon>
        <taxon>Ecdysozoa</taxon>
        <taxon>Nematoda</taxon>
        <taxon>Chromadorea</taxon>
        <taxon>Rhabditida</taxon>
        <taxon>Rhabditina</taxon>
        <taxon>Rhabditomorpha</taxon>
        <taxon>Rhabditoidea</taxon>
        <taxon>Rhabditidae</taxon>
        <taxon>Peloderinae</taxon>
        <taxon>Caenorhabditis</taxon>
    </lineage>
</organism>
<proteinExistence type="predicted"/>
<evidence type="ECO:0000313" key="1">
    <source>
        <dbReference type="EMBL" id="CAD6188683.1"/>
    </source>
</evidence>
<reference evidence="1" key="1">
    <citation type="submission" date="2020-10" db="EMBL/GenBank/DDBJ databases">
        <authorList>
            <person name="Kikuchi T."/>
        </authorList>
    </citation>
    <scope>NUCLEOTIDE SEQUENCE</scope>
    <source>
        <strain evidence="1">NKZ352</strain>
    </source>
</reference>
<evidence type="ECO:0000313" key="2">
    <source>
        <dbReference type="Proteomes" id="UP000835052"/>
    </source>
</evidence>